<organism evidence="1 2">
    <name type="scientific">Mycena rosella</name>
    <name type="common">Pink bonnet</name>
    <name type="synonym">Agaricus rosellus</name>
    <dbReference type="NCBI Taxonomy" id="1033263"/>
    <lineage>
        <taxon>Eukaryota</taxon>
        <taxon>Fungi</taxon>
        <taxon>Dikarya</taxon>
        <taxon>Basidiomycota</taxon>
        <taxon>Agaricomycotina</taxon>
        <taxon>Agaricomycetes</taxon>
        <taxon>Agaricomycetidae</taxon>
        <taxon>Agaricales</taxon>
        <taxon>Marasmiineae</taxon>
        <taxon>Mycenaceae</taxon>
        <taxon>Mycena</taxon>
    </lineage>
</organism>
<dbReference type="SUPFAM" id="SSF56112">
    <property type="entry name" value="Protein kinase-like (PK-like)"/>
    <property type="match status" value="1"/>
</dbReference>
<dbReference type="Proteomes" id="UP001221757">
    <property type="component" value="Unassembled WGS sequence"/>
</dbReference>
<accession>A0AAD7CSH1</accession>
<evidence type="ECO:0008006" key="3">
    <source>
        <dbReference type="Google" id="ProtNLM"/>
    </source>
</evidence>
<dbReference type="EMBL" id="JARKIE010000250">
    <property type="protein sequence ID" value="KAJ7661253.1"/>
    <property type="molecule type" value="Genomic_DNA"/>
</dbReference>
<evidence type="ECO:0000313" key="1">
    <source>
        <dbReference type="EMBL" id="KAJ7661253.1"/>
    </source>
</evidence>
<dbReference type="InterPro" id="IPR011009">
    <property type="entry name" value="Kinase-like_dom_sf"/>
</dbReference>
<proteinExistence type="predicted"/>
<sequence length="200" mass="22187">MSTLELIWDTKTTYELWSWTNGATHYTAQLVRRIKKDVYTVRIGARGREPSDVVALKIARGAEDVEDMGREAAFYEQQLKGLQGTVVPKCYGFYTASVHGTPLGCLLLEYCSGPPERIPDLNRKVLRAAYALHAAGVLHGDLDAHHFVAMGRDLRIVDFSVAVPHQCVSGLARRAEGHGRHHVCGCQELAVLESTYHARC</sequence>
<gene>
    <name evidence="1" type="ORF">B0H17DRAFT_1144690</name>
</gene>
<comment type="caution">
    <text evidence="1">The sequence shown here is derived from an EMBL/GenBank/DDBJ whole genome shotgun (WGS) entry which is preliminary data.</text>
</comment>
<evidence type="ECO:0000313" key="2">
    <source>
        <dbReference type="Proteomes" id="UP001221757"/>
    </source>
</evidence>
<dbReference type="Gene3D" id="1.10.510.10">
    <property type="entry name" value="Transferase(Phosphotransferase) domain 1"/>
    <property type="match status" value="1"/>
</dbReference>
<reference evidence="1" key="1">
    <citation type="submission" date="2023-03" db="EMBL/GenBank/DDBJ databases">
        <title>Massive genome expansion in bonnet fungi (Mycena s.s.) driven by repeated elements and novel gene families across ecological guilds.</title>
        <authorList>
            <consortium name="Lawrence Berkeley National Laboratory"/>
            <person name="Harder C.B."/>
            <person name="Miyauchi S."/>
            <person name="Viragh M."/>
            <person name="Kuo A."/>
            <person name="Thoen E."/>
            <person name="Andreopoulos B."/>
            <person name="Lu D."/>
            <person name="Skrede I."/>
            <person name="Drula E."/>
            <person name="Henrissat B."/>
            <person name="Morin E."/>
            <person name="Kohler A."/>
            <person name="Barry K."/>
            <person name="LaButti K."/>
            <person name="Morin E."/>
            <person name="Salamov A."/>
            <person name="Lipzen A."/>
            <person name="Mereny Z."/>
            <person name="Hegedus B."/>
            <person name="Baldrian P."/>
            <person name="Stursova M."/>
            <person name="Weitz H."/>
            <person name="Taylor A."/>
            <person name="Grigoriev I.V."/>
            <person name="Nagy L.G."/>
            <person name="Martin F."/>
            <person name="Kauserud H."/>
        </authorList>
    </citation>
    <scope>NUCLEOTIDE SEQUENCE</scope>
    <source>
        <strain evidence="1">CBHHK067</strain>
    </source>
</reference>
<keyword evidence="2" id="KW-1185">Reference proteome</keyword>
<dbReference type="AlphaFoldDB" id="A0AAD7CSH1"/>
<protein>
    <recommendedName>
        <fullName evidence="3">Protein kinase domain-containing protein</fullName>
    </recommendedName>
</protein>
<name>A0AAD7CSH1_MYCRO</name>